<dbReference type="Proteomes" id="UP000295681">
    <property type="component" value="Unassembled WGS sequence"/>
</dbReference>
<keyword evidence="2" id="KW-1185">Reference proteome</keyword>
<dbReference type="EMBL" id="PUFI01000014">
    <property type="protein sequence ID" value="TDG68258.1"/>
    <property type="molecule type" value="Genomic_DNA"/>
</dbReference>
<dbReference type="Gene3D" id="2.70.98.10">
    <property type="match status" value="1"/>
</dbReference>
<dbReference type="InterPro" id="IPR037481">
    <property type="entry name" value="LacX"/>
</dbReference>
<dbReference type="Pfam" id="PF01263">
    <property type="entry name" value="Aldose_epim"/>
    <property type="match status" value="1"/>
</dbReference>
<dbReference type="GO" id="GO:0005975">
    <property type="term" value="P:carbohydrate metabolic process"/>
    <property type="evidence" value="ECO:0007669"/>
    <property type="project" value="InterPro"/>
</dbReference>
<dbReference type="STRING" id="907931.GCA_000165675_00474"/>
<dbReference type="GO" id="GO:0016853">
    <property type="term" value="F:isomerase activity"/>
    <property type="evidence" value="ECO:0007669"/>
    <property type="project" value="InterPro"/>
</dbReference>
<evidence type="ECO:0000313" key="2">
    <source>
        <dbReference type="Proteomes" id="UP000295681"/>
    </source>
</evidence>
<protein>
    <recommendedName>
        <fullName evidence="3">Aldose 1-epimerase</fullName>
    </recommendedName>
</protein>
<accession>A0A4V3A2F1</accession>
<comment type="caution">
    <text evidence="1">The sequence shown here is derived from an EMBL/GenBank/DDBJ whole genome shotgun (WGS) entry which is preliminary data.</text>
</comment>
<dbReference type="SUPFAM" id="SSF74650">
    <property type="entry name" value="Galactose mutarotase-like"/>
    <property type="match status" value="1"/>
</dbReference>
<gene>
    <name evidence="1" type="ORF">C5L23_000564</name>
</gene>
<sequence>MIKLENEEIKVEINELGAELSSVWHKQAKLEYIWTADPKYWGRHASNLFPIVGRLRGDQFQVAGETYYMNQHGFARNSTFTVVESSATKVIFRLGDTPETHRVYPFKFQFDISYELTDDNVLHIAYIVHNTDTAESLFFSVGGHPAFNLPLDGGKFSDYYVSVEPEKIYDRIRLVGPYSNPSQPTPFDAKIPLRLRQEDYHDDAIILRLERQKTSLLLARLANQHGMRMTLDNAQYVGIWTPAGKEAPFIAIEPWWGLADTVDATGNFKEKYGINVLAAGDTFNGTYSLSFF</sequence>
<dbReference type="PANTHER" id="PTHR11122">
    <property type="entry name" value="APOSPORY-ASSOCIATED PROTEIN C-RELATED"/>
    <property type="match status" value="1"/>
</dbReference>
<dbReference type="InterPro" id="IPR008183">
    <property type="entry name" value="Aldose_1/G6P_1-epimerase"/>
</dbReference>
<dbReference type="AlphaFoldDB" id="A0A4V3A2F1"/>
<evidence type="ECO:0008006" key="3">
    <source>
        <dbReference type="Google" id="ProtNLM"/>
    </source>
</evidence>
<reference evidence="1 2" key="1">
    <citation type="journal article" date="2019" name="Appl. Microbiol. Biotechnol.">
        <title>Uncovering carbohydrate metabolism through a genotype-phenotype association study of 56 lactic acid bacteria genomes.</title>
        <authorList>
            <person name="Buron-Moles G."/>
            <person name="Chailyan A."/>
            <person name="Dolejs I."/>
            <person name="Forster J."/>
            <person name="Miks M.H."/>
        </authorList>
    </citation>
    <scope>NUCLEOTIDE SEQUENCE [LARGE SCALE GENOMIC DNA]</scope>
    <source>
        <strain evidence="1 2">ATCC 700006</strain>
    </source>
</reference>
<name>A0A4V3A2F1_9LACO</name>
<dbReference type="InterPro" id="IPR014718">
    <property type="entry name" value="GH-type_carb-bd"/>
</dbReference>
<dbReference type="PANTHER" id="PTHR11122:SF13">
    <property type="entry name" value="GLUCOSE-6-PHOSPHATE 1-EPIMERASE"/>
    <property type="match status" value="1"/>
</dbReference>
<proteinExistence type="predicted"/>
<dbReference type="CDD" id="cd09024">
    <property type="entry name" value="Aldose_epim_lacX"/>
    <property type="match status" value="1"/>
</dbReference>
<dbReference type="RefSeq" id="WP_133264443.1">
    <property type="nucleotide sequence ID" value="NZ_JAGYGP010000001.1"/>
</dbReference>
<dbReference type="GO" id="GO:0030246">
    <property type="term" value="F:carbohydrate binding"/>
    <property type="evidence" value="ECO:0007669"/>
    <property type="project" value="InterPro"/>
</dbReference>
<evidence type="ECO:0000313" key="1">
    <source>
        <dbReference type="EMBL" id="TDG68258.1"/>
    </source>
</evidence>
<organism evidence="1 2">
    <name type="scientific">Leuconostoc fallax</name>
    <dbReference type="NCBI Taxonomy" id="1251"/>
    <lineage>
        <taxon>Bacteria</taxon>
        <taxon>Bacillati</taxon>
        <taxon>Bacillota</taxon>
        <taxon>Bacilli</taxon>
        <taxon>Lactobacillales</taxon>
        <taxon>Lactobacillaceae</taxon>
        <taxon>Leuconostoc</taxon>
    </lineage>
</organism>
<dbReference type="InterPro" id="IPR011013">
    <property type="entry name" value="Gal_mutarotase_sf_dom"/>
</dbReference>